<feature type="chain" id="PRO_5045158186" evidence="2">
    <location>
        <begin position="36"/>
        <end position="342"/>
    </location>
</feature>
<comment type="caution">
    <text evidence="3">The sequence shown here is derived from an EMBL/GenBank/DDBJ whole genome shotgun (WGS) entry which is preliminary data.</text>
</comment>
<protein>
    <submittedName>
        <fullName evidence="3">Tripartite tricarboxylate transporter substrate binding protein</fullName>
    </submittedName>
</protein>
<dbReference type="EMBL" id="BAAAEW010000014">
    <property type="protein sequence ID" value="GAA0751824.1"/>
    <property type="molecule type" value="Genomic_DNA"/>
</dbReference>
<proteinExistence type="inferred from homology"/>
<dbReference type="Gene3D" id="3.40.190.10">
    <property type="entry name" value="Periplasmic binding protein-like II"/>
    <property type="match status" value="1"/>
</dbReference>
<dbReference type="CDD" id="cd07012">
    <property type="entry name" value="PBP2_Bug_TTT"/>
    <property type="match status" value="1"/>
</dbReference>
<comment type="similarity">
    <text evidence="1">Belongs to the UPF0065 (bug) family.</text>
</comment>
<dbReference type="PANTHER" id="PTHR42928">
    <property type="entry name" value="TRICARBOXYLATE-BINDING PROTEIN"/>
    <property type="match status" value="1"/>
</dbReference>
<keyword evidence="4" id="KW-1185">Reference proteome</keyword>
<dbReference type="InterPro" id="IPR042100">
    <property type="entry name" value="Bug_dom1"/>
</dbReference>
<dbReference type="PANTHER" id="PTHR42928:SF5">
    <property type="entry name" value="BLR1237 PROTEIN"/>
    <property type="match status" value="1"/>
</dbReference>
<evidence type="ECO:0000313" key="4">
    <source>
        <dbReference type="Proteomes" id="UP001500279"/>
    </source>
</evidence>
<organism evidence="3 4">
    <name type="scientific">Ideonella azotifigens</name>
    <dbReference type="NCBI Taxonomy" id="513160"/>
    <lineage>
        <taxon>Bacteria</taxon>
        <taxon>Pseudomonadati</taxon>
        <taxon>Pseudomonadota</taxon>
        <taxon>Betaproteobacteria</taxon>
        <taxon>Burkholderiales</taxon>
        <taxon>Sphaerotilaceae</taxon>
        <taxon>Ideonella</taxon>
    </lineage>
</organism>
<name>A0ABP3VAX3_9BURK</name>
<evidence type="ECO:0000256" key="1">
    <source>
        <dbReference type="ARBA" id="ARBA00006987"/>
    </source>
</evidence>
<dbReference type="InterPro" id="IPR005064">
    <property type="entry name" value="BUG"/>
</dbReference>
<dbReference type="Gene3D" id="3.40.190.150">
    <property type="entry name" value="Bordetella uptake gene, domain 1"/>
    <property type="match status" value="1"/>
</dbReference>
<dbReference type="Proteomes" id="UP001500279">
    <property type="component" value="Unassembled WGS sequence"/>
</dbReference>
<evidence type="ECO:0000256" key="2">
    <source>
        <dbReference type="SAM" id="SignalP"/>
    </source>
</evidence>
<keyword evidence="2" id="KW-0732">Signal</keyword>
<feature type="signal peptide" evidence="2">
    <location>
        <begin position="1"/>
        <end position="35"/>
    </location>
</feature>
<evidence type="ECO:0000313" key="3">
    <source>
        <dbReference type="EMBL" id="GAA0751824.1"/>
    </source>
</evidence>
<gene>
    <name evidence="3" type="ORF">GCM10009107_24990</name>
</gene>
<accession>A0ABP3VAX3</accession>
<sequence length="342" mass="36921">MRPMPSHPMHLKFRFSPWRLALQVWPCLLAPASHAAPADDAATSYPTRQITLIVPTAAAGGTDTVARLFAPALAQLLKQPVLVENKPGANGILGADAVAHAPPDGHKLLFAYAAAMVVNPSLYRKLPYDTLRDFVPVVQIGRGGNLLLVRSDMPVKTLQDFVAYAKARPGQLSYCSWGAGSGGHLAMESLSRQAGLQMTHVPYKGTAPCVQDLLGGQVNAAFADTTSTVELVKAGKLRPLVNSGPARLPLMPDVPTMNEAGHPFTTYAWYGLFAPAGTPDAIVHKLNRVVNQLIQDPAIRRRMNELNTNEMQSNTPEDFAATIRQDLKDWGQLVRQTGVVLD</sequence>
<reference evidence="4" key="1">
    <citation type="journal article" date="2019" name="Int. J. Syst. Evol. Microbiol.">
        <title>The Global Catalogue of Microorganisms (GCM) 10K type strain sequencing project: providing services to taxonomists for standard genome sequencing and annotation.</title>
        <authorList>
            <consortium name="The Broad Institute Genomics Platform"/>
            <consortium name="The Broad Institute Genome Sequencing Center for Infectious Disease"/>
            <person name="Wu L."/>
            <person name="Ma J."/>
        </authorList>
    </citation>
    <scope>NUCLEOTIDE SEQUENCE [LARGE SCALE GENOMIC DNA]</scope>
    <source>
        <strain evidence="4">JCM 15503</strain>
    </source>
</reference>
<dbReference type="SUPFAM" id="SSF53850">
    <property type="entry name" value="Periplasmic binding protein-like II"/>
    <property type="match status" value="1"/>
</dbReference>
<dbReference type="PIRSF" id="PIRSF017082">
    <property type="entry name" value="YflP"/>
    <property type="match status" value="1"/>
</dbReference>
<dbReference type="Pfam" id="PF03401">
    <property type="entry name" value="TctC"/>
    <property type="match status" value="1"/>
</dbReference>